<feature type="compositionally biased region" description="Pro residues" evidence="1">
    <location>
        <begin position="100"/>
        <end position="133"/>
    </location>
</feature>
<evidence type="ECO:0000256" key="1">
    <source>
        <dbReference type="SAM" id="MobiDB-lite"/>
    </source>
</evidence>
<sequence length="205" mass="20721">MLARVALAAIRGASAPTRSAARCFAARPDAPPSVLEAADLGAAGQQPPPPRMQQPGKDRPMAPPEELKGEAEKIMSGTDNVYADGARVLGSAGTLESHSPPRPTPGARPPPSLAAMTPPPGPGTETPPPPPAPASAAPRGARTASLPTWAMNSTDAGADGELMRGRLRELQQQAQGQAQGQEGAEGQGEEGGADKARPGVSPMSL</sequence>
<name>A0A836C1L4_9CHLO</name>
<dbReference type="Proteomes" id="UP000612055">
    <property type="component" value="Unassembled WGS sequence"/>
</dbReference>
<proteinExistence type="predicted"/>
<evidence type="ECO:0000313" key="3">
    <source>
        <dbReference type="Proteomes" id="UP000612055"/>
    </source>
</evidence>
<evidence type="ECO:0000313" key="2">
    <source>
        <dbReference type="EMBL" id="KAG2496002.1"/>
    </source>
</evidence>
<feature type="region of interest" description="Disordered" evidence="1">
    <location>
        <begin position="34"/>
        <end position="205"/>
    </location>
</feature>
<comment type="caution">
    <text evidence="2">The sequence shown here is derived from an EMBL/GenBank/DDBJ whole genome shotgun (WGS) entry which is preliminary data.</text>
</comment>
<feature type="compositionally biased region" description="Low complexity" evidence="1">
    <location>
        <begin position="171"/>
        <end position="182"/>
    </location>
</feature>
<gene>
    <name evidence="2" type="ORF">HYH03_005924</name>
</gene>
<feature type="compositionally biased region" description="Basic and acidic residues" evidence="1">
    <location>
        <begin position="56"/>
        <end position="73"/>
    </location>
</feature>
<dbReference type="AlphaFoldDB" id="A0A836C1L4"/>
<accession>A0A836C1L4</accession>
<organism evidence="2 3">
    <name type="scientific">Edaphochlamys debaryana</name>
    <dbReference type="NCBI Taxonomy" id="47281"/>
    <lineage>
        <taxon>Eukaryota</taxon>
        <taxon>Viridiplantae</taxon>
        <taxon>Chlorophyta</taxon>
        <taxon>core chlorophytes</taxon>
        <taxon>Chlorophyceae</taxon>
        <taxon>CS clade</taxon>
        <taxon>Chlamydomonadales</taxon>
        <taxon>Chlamydomonadales incertae sedis</taxon>
        <taxon>Edaphochlamys</taxon>
    </lineage>
</organism>
<dbReference type="EMBL" id="JAEHOE010000021">
    <property type="protein sequence ID" value="KAG2496002.1"/>
    <property type="molecule type" value="Genomic_DNA"/>
</dbReference>
<reference evidence="2" key="1">
    <citation type="journal article" date="2020" name="bioRxiv">
        <title>Comparative genomics of Chlamydomonas.</title>
        <authorList>
            <person name="Craig R.J."/>
            <person name="Hasan A.R."/>
            <person name="Ness R.W."/>
            <person name="Keightley P.D."/>
        </authorList>
    </citation>
    <scope>NUCLEOTIDE SEQUENCE</scope>
    <source>
        <strain evidence="2">CCAP 11/70</strain>
    </source>
</reference>
<protein>
    <submittedName>
        <fullName evidence="2">Uncharacterized protein</fullName>
    </submittedName>
</protein>
<dbReference type="OrthoDB" id="10644318at2759"/>
<keyword evidence="3" id="KW-1185">Reference proteome</keyword>
<feature type="compositionally biased region" description="Low complexity" evidence="1">
    <location>
        <begin position="134"/>
        <end position="144"/>
    </location>
</feature>